<dbReference type="RefSeq" id="WP_252437817.1">
    <property type="nucleotide sequence ID" value="NZ_JAGSOV010000024.1"/>
</dbReference>
<protein>
    <submittedName>
        <fullName evidence="2">Uncharacterized protein</fullName>
    </submittedName>
</protein>
<organism evidence="2 3">
    <name type="scientific">Pseudonocardia humida</name>
    <dbReference type="NCBI Taxonomy" id="2800819"/>
    <lineage>
        <taxon>Bacteria</taxon>
        <taxon>Bacillati</taxon>
        <taxon>Actinomycetota</taxon>
        <taxon>Actinomycetes</taxon>
        <taxon>Pseudonocardiales</taxon>
        <taxon>Pseudonocardiaceae</taxon>
        <taxon>Pseudonocardia</taxon>
    </lineage>
</organism>
<evidence type="ECO:0000313" key="3">
    <source>
        <dbReference type="Proteomes" id="UP001165283"/>
    </source>
</evidence>
<keyword evidence="1" id="KW-0472">Membrane</keyword>
<dbReference type="Proteomes" id="UP001165283">
    <property type="component" value="Unassembled WGS sequence"/>
</dbReference>
<keyword evidence="1" id="KW-1133">Transmembrane helix</keyword>
<proteinExistence type="predicted"/>
<keyword evidence="1" id="KW-0812">Transmembrane</keyword>
<dbReference type="EMBL" id="JAGSOV010000024">
    <property type="protein sequence ID" value="MCO1655745.1"/>
    <property type="molecule type" value="Genomic_DNA"/>
</dbReference>
<comment type="caution">
    <text evidence="2">The sequence shown here is derived from an EMBL/GenBank/DDBJ whole genome shotgun (WGS) entry which is preliminary data.</text>
</comment>
<sequence>MATETTPWQRRPGFLRVLAVLCALAAVGTLVVALLTREWWNLVFTAGFAYVAVTSLREAGRKDPA</sequence>
<feature type="transmembrane region" description="Helical" evidence="1">
    <location>
        <begin position="39"/>
        <end position="56"/>
    </location>
</feature>
<accession>A0ABT0ZYK0</accession>
<name>A0ABT0ZYK0_9PSEU</name>
<feature type="transmembrane region" description="Helical" evidence="1">
    <location>
        <begin position="14"/>
        <end position="33"/>
    </location>
</feature>
<evidence type="ECO:0000313" key="2">
    <source>
        <dbReference type="EMBL" id="MCO1655745.1"/>
    </source>
</evidence>
<gene>
    <name evidence="2" type="ORF">KDL28_11850</name>
</gene>
<evidence type="ECO:0000256" key="1">
    <source>
        <dbReference type="SAM" id="Phobius"/>
    </source>
</evidence>
<reference evidence="2" key="1">
    <citation type="submission" date="2021-04" db="EMBL/GenBank/DDBJ databases">
        <title>Pseudonocardia sp. nov., isolated from sandy soil of mangrove forest.</title>
        <authorList>
            <person name="Zan Z."/>
            <person name="Huang R."/>
            <person name="Liu W."/>
        </authorList>
    </citation>
    <scope>NUCLEOTIDE SEQUENCE</scope>
    <source>
        <strain evidence="2">S2-4</strain>
    </source>
</reference>
<keyword evidence="3" id="KW-1185">Reference proteome</keyword>